<organism evidence="1 2">
    <name type="scientific">Pogonophryne albipinna</name>
    <dbReference type="NCBI Taxonomy" id="1090488"/>
    <lineage>
        <taxon>Eukaryota</taxon>
        <taxon>Metazoa</taxon>
        <taxon>Chordata</taxon>
        <taxon>Craniata</taxon>
        <taxon>Vertebrata</taxon>
        <taxon>Euteleostomi</taxon>
        <taxon>Actinopterygii</taxon>
        <taxon>Neopterygii</taxon>
        <taxon>Teleostei</taxon>
        <taxon>Neoteleostei</taxon>
        <taxon>Acanthomorphata</taxon>
        <taxon>Eupercaria</taxon>
        <taxon>Perciformes</taxon>
        <taxon>Notothenioidei</taxon>
        <taxon>Pogonophryne</taxon>
    </lineage>
</organism>
<evidence type="ECO:0000313" key="2">
    <source>
        <dbReference type="Proteomes" id="UP001219934"/>
    </source>
</evidence>
<accession>A0AAD6AF76</accession>
<comment type="caution">
    <text evidence="1">The sequence shown here is derived from an EMBL/GenBank/DDBJ whole genome shotgun (WGS) entry which is preliminary data.</text>
</comment>
<keyword evidence="2" id="KW-1185">Reference proteome</keyword>
<sequence length="81" mass="9181">VQVSWLCQRTLEKVFARCIFTEANCSSAYWKGECNRFSDGKQSRTHAFIVVGPQQVFVICGSLLGSFEENKSPTDEVNRVF</sequence>
<evidence type="ECO:0000313" key="1">
    <source>
        <dbReference type="EMBL" id="KAJ4923692.1"/>
    </source>
</evidence>
<gene>
    <name evidence="1" type="ORF">JOQ06_013971</name>
</gene>
<proteinExistence type="predicted"/>
<feature type="non-terminal residue" evidence="1">
    <location>
        <position position="81"/>
    </location>
</feature>
<name>A0AAD6AF76_9TELE</name>
<dbReference type="EMBL" id="JAPTMU010000025">
    <property type="protein sequence ID" value="KAJ4923692.1"/>
    <property type="molecule type" value="Genomic_DNA"/>
</dbReference>
<feature type="non-terminal residue" evidence="1">
    <location>
        <position position="1"/>
    </location>
</feature>
<protein>
    <submittedName>
        <fullName evidence="1">Uncharacterized protein</fullName>
    </submittedName>
</protein>
<reference evidence="1" key="1">
    <citation type="submission" date="2022-11" db="EMBL/GenBank/DDBJ databases">
        <title>Chromosome-level genome of Pogonophryne albipinna.</title>
        <authorList>
            <person name="Jo E."/>
        </authorList>
    </citation>
    <scope>NUCLEOTIDE SEQUENCE</scope>
    <source>
        <strain evidence="1">SGF0006</strain>
        <tissue evidence="1">Muscle</tissue>
    </source>
</reference>
<dbReference type="Proteomes" id="UP001219934">
    <property type="component" value="Unassembled WGS sequence"/>
</dbReference>
<dbReference type="AlphaFoldDB" id="A0AAD6AF76"/>